<dbReference type="PANTHER" id="PTHR30572:SF18">
    <property type="entry name" value="ABC-TYPE MACROLIDE FAMILY EXPORT SYSTEM PERMEASE COMPONENT 2"/>
    <property type="match status" value="1"/>
</dbReference>
<dbReference type="InterPro" id="IPR050250">
    <property type="entry name" value="Macrolide_Exporter_MacB"/>
</dbReference>
<reference evidence="9" key="1">
    <citation type="journal article" date="2014" name="Genome">
        <title>Draft Genome Sequences of Three Strains of Bacteroides pyogenes Isolated from a Cat and Swine.</title>
        <authorList>
            <person name="Sakamoto M."/>
            <person name="Oshima K."/>
            <person name="Suda W."/>
            <person name="Kitamura K."/>
            <person name="Iida T."/>
            <person name="Hattori M."/>
            <person name="Ohkuma M."/>
        </authorList>
    </citation>
    <scope>NUCLEOTIDE SEQUENCE [LARGE SCALE GENOMIC DNA]</scope>
    <source>
        <strain evidence="9">JCM 6294</strain>
    </source>
</reference>
<feature type="transmembrane region" description="Helical" evidence="6">
    <location>
        <begin position="139"/>
        <end position="158"/>
    </location>
</feature>
<evidence type="ECO:0000259" key="7">
    <source>
        <dbReference type="Pfam" id="PF02687"/>
    </source>
</evidence>
<keyword evidence="2" id="KW-1003">Cell membrane</keyword>
<evidence type="ECO:0000313" key="8">
    <source>
        <dbReference type="EMBL" id="GAE18894.1"/>
    </source>
</evidence>
<evidence type="ECO:0000256" key="1">
    <source>
        <dbReference type="ARBA" id="ARBA00004651"/>
    </source>
</evidence>
<keyword evidence="3 6" id="KW-0812">Transmembrane</keyword>
<feature type="domain" description="ABC3 transporter permease C-terminal" evidence="7">
    <location>
        <begin position="55"/>
        <end position="168"/>
    </location>
</feature>
<dbReference type="Proteomes" id="UP000018842">
    <property type="component" value="Unassembled WGS sequence"/>
</dbReference>
<dbReference type="EMBL" id="BAIR01000014">
    <property type="protein sequence ID" value="GAE18894.1"/>
    <property type="molecule type" value="Genomic_DNA"/>
</dbReference>
<evidence type="ECO:0000256" key="5">
    <source>
        <dbReference type="ARBA" id="ARBA00023136"/>
    </source>
</evidence>
<evidence type="ECO:0000313" key="9">
    <source>
        <dbReference type="Proteomes" id="UP000018842"/>
    </source>
</evidence>
<organism evidence="8 9">
    <name type="scientific">Bacteroides pyogenes DSM 20611 = JCM 6294</name>
    <dbReference type="NCBI Taxonomy" id="1121100"/>
    <lineage>
        <taxon>Bacteria</taxon>
        <taxon>Pseudomonadati</taxon>
        <taxon>Bacteroidota</taxon>
        <taxon>Bacteroidia</taxon>
        <taxon>Bacteroidales</taxon>
        <taxon>Bacteroidaceae</taxon>
        <taxon>Bacteroides</taxon>
    </lineage>
</organism>
<evidence type="ECO:0000256" key="6">
    <source>
        <dbReference type="SAM" id="Phobius"/>
    </source>
</evidence>
<protein>
    <submittedName>
        <fullName evidence="8">ABC transporter permease protein</fullName>
    </submittedName>
</protein>
<evidence type="ECO:0000256" key="3">
    <source>
        <dbReference type="ARBA" id="ARBA00022692"/>
    </source>
</evidence>
<accession>W4PIB8</accession>
<gene>
    <name evidence="8" type="ORF">JCM6294_1856</name>
</gene>
<dbReference type="Pfam" id="PF02687">
    <property type="entry name" value="FtsX"/>
    <property type="match status" value="1"/>
</dbReference>
<keyword evidence="4 6" id="KW-1133">Transmembrane helix</keyword>
<name>W4PIB8_9BACE</name>
<comment type="subcellular location">
    <subcellularLocation>
        <location evidence="1">Cell membrane</location>
        <topology evidence="1">Multi-pass membrane protein</topology>
    </subcellularLocation>
</comment>
<sequence length="175" mass="20038">MFNVRLKEPYDENLRRLNRYMEETYPLAGLNFMSVDSMLKDIYKPVYRFRNSVWITSGFILLIIVMGLIGYVSDETRRRSKEIAVRKVNGAEVGDVLRLLVRDILYVSVFAVLIGTVASYVVGKAWLSQFAEHIRLHPLLFAGTALFILLLAVVCVVLKAWRIARENPVNSIKAE</sequence>
<dbReference type="eggNOG" id="COG0577">
    <property type="taxonomic scope" value="Bacteria"/>
</dbReference>
<feature type="transmembrane region" description="Helical" evidence="6">
    <location>
        <begin position="53"/>
        <end position="72"/>
    </location>
</feature>
<keyword evidence="5 6" id="KW-0472">Membrane</keyword>
<evidence type="ECO:0000256" key="4">
    <source>
        <dbReference type="ARBA" id="ARBA00022989"/>
    </source>
</evidence>
<dbReference type="GO" id="GO:0022857">
    <property type="term" value="F:transmembrane transporter activity"/>
    <property type="evidence" value="ECO:0007669"/>
    <property type="project" value="TreeGrafter"/>
</dbReference>
<dbReference type="AlphaFoldDB" id="W4PIB8"/>
<dbReference type="GO" id="GO:0005886">
    <property type="term" value="C:plasma membrane"/>
    <property type="evidence" value="ECO:0007669"/>
    <property type="project" value="UniProtKB-SubCell"/>
</dbReference>
<evidence type="ECO:0000256" key="2">
    <source>
        <dbReference type="ARBA" id="ARBA00022475"/>
    </source>
</evidence>
<comment type="caution">
    <text evidence="8">The sequence shown here is derived from an EMBL/GenBank/DDBJ whole genome shotgun (WGS) entry which is preliminary data.</text>
</comment>
<feature type="transmembrane region" description="Helical" evidence="6">
    <location>
        <begin position="104"/>
        <end position="127"/>
    </location>
</feature>
<proteinExistence type="predicted"/>
<dbReference type="InterPro" id="IPR003838">
    <property type="entry name" value="ABC3_permease_C"/>
</dbReference>
<dbReference type="PANTHER" id="PTHR30572">
    <property type="entry name" value="MEMBRANE COMPONENT OF TRANSPORTER-RELATED"/>
    <property type="match status" value="1"/>
</dbReference>